<feature type="transmembrane region" description="Helical" evidence="1">
    <location>
        <begin position="298"/>
        <end position="319"/>
    </location>
</feature>
<organism evidence="2 3">
    <name type="scientific">Bradyrhizobium lablabi</name>
    <dbReference type="NCBI Taxonomy" id="722472"/>
    <lineage>
        <taxon>Bacteria</taxon>
        <taxon>Pseudomonadati</taxon>
        <taxon>Pseudomonadota</taxon>
        <taxon>Alphaproteobacteria</taxon>
        <taxon>Hyphomicrobiales</taxon>
        <taxon>Nitrobacteraceae</taxon>
        <taxon>Bradyrhizobium</taxon>
    </lineage>
</organism>
<dbReference type="AlphaFoldDB" id="A0A1H4P9H2"/>
<feature type="transmembrane region" description="Helical" evidence="1">
    <location>
        <begin position="256"/>
        <end position="278"/>
    </location>
</feature>
<gene>
    <name evidence="2" type="ORF">SAMN05444171_0514</name>
</gene>
<feature type="transmembrane region" description="Helical" evidence="1">
    <location>
        <begin position="376"/>
        <end position="404"/>
    </location>
</feature>
<protein>
    <submittedName>
        <fullName evidence="2">H+/gluconate symporter</fullName>
    </submittedName>
</protein>
<feature type="transmembrane region" description="Helical" evidence="1">
    <location>
        <begin position="60"/>
        <end position="80"/>
    </location>
</feature>
<evidence type="ECO:0000313" key="2">
    <source>
        <dbReference type="EMBL" id="SEC04087.1"/>
    </source>
</evidence>
<reference evidence="2 3" key="1">
    <citation type="submission" date="2016-10" db="EMBL/GenBank/DDBJ databases">
        <authorList>
            <person name="de Groot N.N."/>
        </authorList>
    </citation>
    <scope>NUCLEOTIDE SEQUENCE [LARGE SCALE GENOMIC DNA]</scope>
    <source>
        <strain evidence="2 3">GAS522</strain>
    </source>
</reference>
<keyword evidence="1" id="KW-0812">Transmembrane</keyword>
<feature type="transmembrane region" description="Helical" evidence="1">
    <location>
        <begin position="5"/>
        <end position="23"/>
    </location>
</feature>
<dbReference type="GO" id="GO:0005886">
    <property type="term" value="C:plasma membrane"/>
    <property type="evidence" value="ECO:0007669"/>
    <property type="project" value="TreeGrafter"/>
</dbReference>
<dbReference type="InterPro" id="IPR003474">
    <property type="entry name" value="Glcn_transporter"/>
</dbReference>
<evidence type="ECO:0000256" key="1">
    <source>
        <dbReference type="SAM" id="Phobius"/>
    </source>
</evidence>
<dbReference type="PANTHER" id="PTHR30354">
    <property type="entry name" value="GNT FAMILY GLUCONATE TRANSPORTER"/>
    <property type="match status" value="1"/>
</dbReference>
<feature type="transmembrane region" description="Helical" evidence="1">
    <location>
        <begin position="29"/>
        <end position="48"/>
    </location>
</feature>
<dbReference type="Pfam" id="PF02447">
    <property type="entry name" value="GntP_permease"/>
    <property type="match status" value="1"/>
</dbReference>
<keyword evidence="1" id="KW-1133">Transmembrane helix</keyword>
<dbReference type="Proteomes" id="UP000183208">
    <property type="component" value="Unassembled WGS sequence"/>
</dbReference>
<evidence type="ECO:0000313" key="3">
    <source>
        <dbReference type="Proteomes" id="UP000183208"/>
    </source>
</evidence>
<feature type="transmembrane region" description="Helical" evidence="1">
    <location>
        <begin position="425"/>
        <end position="448"/>
    </location>
</feature>
<sequence>MSAYIVELLGILIALGLLIFLAFRGYTLLLAAPAAAIVAAAFSGEPLLAKWTLTFMQATGRFITNFFPLFLLGGVFGKLMDDSGAALSVARCMTERLGEKRAVMAVVLACALLTYGGVSLFVVAFAVFPVAAALFRQAEVPHRLIPAAIALGAFTFTMTALPGTPAIQNAIPMAYFGTTLFAAPVLGFIASAIILGFGLWWLRLIETRAHRAGESYSAETPVATDDQFVRERAANADNFDIAELPHGHRSEELPSFALSVAPILIVLVVNLLMSLFVLPRVYTGFLAEPRFGETSLSAVSGAWSIVTALAIASLILAVIHRKRIPELRKTLDAGANASVLPVLNTASLVGFGAVVAALPAFAVVRDGFLAVPGGPLVSIAVAANVMGGITGSASGGLAITLNSLGETYAQLAASMGIQPELMHRVAAISSGALAMLPHNGAVVTLLAICGATQRGSYREIMMVGLVGPLIALTVVIALGKLFGAF</sequence>
<feature type="transmembrane region" description="Helical" evidence="1">
    <location>
        <begin position="339"/>
        <end position="364"/>
    </location>
</feature>
<feature type="transmembrane region" description="Helical" evidence="1">
    <location>
        <begin position="103"/>
        <end position="132"/>
    </location>
</feature>
<proteinExistence type="predicted"/>
<feature type="transmembrane region" description="Helical" evidence="1">
    <location>
        <begin position="181"/>
        <end position="202"/>
    </location>
</feature>
<dbReference type="OrthoDB" id="86125at2"/>
<feature type="transmembrane region" description="Helical" evidence="1">
    <location>
        <begin position="460"/>
        <end position="482"/>
    </location>
</feature>
<dbReference type="GO" id="GO:0015128">
    <property type="term" value="F:gluconate transmembrane transporter activity"/>
    <property type="evidence" value="ECO:0007669"/>
    <property type="project" value="InterPro"/>
</dbReference>
<dbReference type="EMBL" id="FNTI01000001">
    <property type="protein sequence ID" value="SEC04087.1"/>
    <property type="molecule type" value="Genomic_DNA"/>
</dbReference>
<feature type="transmembrane region" description="Helical" evidence="1">
    <location>
        <begin position="144"/>
        <end position="161"/>
    </location>
</feature>
<accession>A0A1H4P9H2</accession>
<name>A0A1H4P9H2_9BRAD</name>
<dbReference type="RefSeq" id="WP_074815140.1">
    <property type="nucleotide sequence ID" value="NZ_FNTI01000001.1"/>
</dbReference>
<keyword evidence="1" id="KW-0472">Membrane</keyword>
<dbReference type="PANTHER" id="PTHR30354:SF7">
    <property type="entry name" value="BLL7963 PROTEIN"/>
    <property type="match status" value="1"/>
</dbReference>